<dbReference type="PROSITE" id="PS50231">
    <property type="entry name" value="RICIN_B_LECTIN"/>
    <property type="match status" value="1"/>
</dbReference>
<keyword evidence="11" id="KW-0325">Glycoprotein</keyword>
<comment type="subcellular location">
    <subcellularLocation>
        <location evidence="2 13">Golgi apparatus membrane</location>
        <topology evidence="2 13">Single-pass type II membrane protein</topology>
    </subcellularLocation>
</comment>
<keyword evidence="13" id="KW-0808">Transferase</keyword>
<comment type="caution">
    <text evidence="14">The sequence shown here is derived from an EMBL/GenBank/DDBJ whole genome shotgun (WGS) entry which is preliminary data.</text>
</comment>
<keyword evidence="12 13" id="KW-0464">Manganese</keyword>
<evidence type="ECO:0000256" key="13">
    <source>
        <dbReference type="RuleBase" id="RU361242"/>
    </source>
</evidence>
<dbReference type="GO" id="GO:0008593">
    <property type="term" value="P:regulation of Notch signaling pathway"/>
    <property type="evidence" value="ECO:0007669"/>
    <property type="project" value="TreeGrafter"/>
</dbReference>
<keyword evidence="9 13" id="KW-0472">Membrane</keyword>
<dbReference type="EMBL" id="CAIIXF020000007">
    <property type="protein sequence ID" value="CAH1789835.1"/>
    <property type="molecule type" value="Genomic_DNA"/>
</dbReference>
<dbReference type="UniPathway" id="UPA00378"/>
<protein>
    <recommendedName>
        <fullName evidence="13">Polypeptide N-acetylgalactosaminyltransferase</fullName>
        <ecNumber evidence="13">2.4.1.-</ecNumber>
    </recommendedName>
    <alternativeName>
        <fullName evidence="13">Protein-UDP acetylgalactosaminyltransferase</fullName>
    </alternativeName>
</protein>
<dbReference type="SUPFAM" id="SSF50370">
    <property type="entry name" value="Ricin B-like lectins"/>
    <property type="match status" value="1"/>
</dbReference>
<evidence type="ECO:0000256" key="11">
    <source>
        <dbReference type="ARBA" id="ARBA00023180"/>
    </source>
</evidence>
<dbReference type="GO" id="GO:0030246">
    <property type="term" value="F:carbohydrate binding"/>
    <property type="evidence" value="ECO:0007669"/>
    <property type="project" value="UniProtKB-KW"/>
</dbReference>
<evidence type="ECO:0000256" key="12">
    <source>
        <dbReference type="ARBA" id="ARBA00023211"/>
    </source>
</evidence>
<dbReference type="GO" id="GO:0004653">
    <property type="term" value="F:polypeptide N-acetylgalactosaminyltransferase activity"/>
    <property type="evidence" value="ECO:0007669"/>
    <property type="project" value="TreeGrafter"/>
</dbReference>
<evidence type="ECO:0000256" key="4">
    <source>
        <dbReference type="ARBA" id="ARBA00022692"/>
    </source>
</evidence>
<dbReference type="InterPro" id="IPR045885">
    <property type="entry name" value="GalNAc-T"/>
</dbReference>
<feature type="transmembrane region" description="Helical" evidence="13">
    <location>
        <begin position="7"/>
        <end position="29"/>
    </location>
</feature>
<dbReference type="InterPro" id="IPR001173">
    <property type="entry name" value="Glyco_trans_2-like"/>
</dbReference>
<evidence type="ECO:0000256" key="9">
    <source>
        <dbReference type="ARBA" id="ARBA00023136"/>
    </source>
</evidence>
<evidence type="ECO:0000256" key="3">
    <source>
        <dbReference type="ARBA" id="ARBA00005680"/>
    </source>
</evidence>
<evidence type="ECO:0000313" key="15">
    <source>
        <dbReference type="Proteomes" id="UP000749559"/>
    </source>
</evidence>
<dbReference type="PANTHER" id="PTHR11675:SF63">
    <property type="entry name" value="POLYPEPTIDE N-ACETYLGALACTOSAMINYLTRANSFERASE"/>
    <property type="match status" value="1"/>
</dbReference>
<gene>
    <name evidence="14" type="ORF">OFUS_LOCUS15123</name>
</gene>
<name>A0A8J1TU99_OWEFU</name>
<comment type="cofactor">
    <cofactor evidence="1 13">
        <name>Mn(2+)</name>
        <dbReference type="ChEBI" id="CHEBI:29035"/>
    </cofactor>
</comment>
<dbReference type="Proteomes" id="UP000749559">
    <property type="component" value="Unassembled WGS sequence"/>
</dbReference>
<dbReference type="GO" id="GO:0000139">
    <property type="term" value="C:Golgi membrane"/>
    <property type="evidence" value="ECO:0007669"/>
    <property type="project" value="UniProtKB-SubCell"/>
</dbReference>
<evidence type="ECO:0000313" key="14">
    <source>
        <dbReference type="EMBL" id="CAH1789835.1"/>
    </source>
</evidence>
<keyword evidence="10 13" id="KW-1015">Disulfide bond</keyword>
<keyword evidence="7 13" id="KW-1133">Transmembrane helix</keyword>
<comment type="similarity">
    <text evidence="3 13">Belongs to the glycosyltransferase 2 family. GalNAc-T subfamily.</text>
</comment>
<dbReference type="OrthoDB" id="5988548at2759"/>
<dbReference type="Gene3D" id="3.90.550.10">
    <property type="entry name" value="Spore Coat Polysaccharide Biosynthesis Protein SpsA, Chain A"/>
    <property type="match status" value="1"/>
</dbReference>
<reference evidence="14" key="1">
    <citation type="submission" date="2022-03" db="EMBL/GenBank/DDBJ databases">
        <authorList>
            <person name="Martin C."/>
        </authorList>
    </citation>
    <scope>NUCLEOTIDE SEQUENCE</scope>
</reference>
<keyword evidence="13" id="KW-0328">Glycosyltransferase</keyword>
<dbReference type="SUPFAM" id="SSF53448">
    <property type="entry name" value="Nucleotide-diphospho-sugar transferases"/>
    <property type="match status" value="1"/>
</dbReference>
<dbReference type="SMART" id="SM00458">
    <property type="entry name" value="RICIN"/>
    <property type="match status" value="1"/>
</dbReference>
<dbReference type="AlphaFoldDB" id="A0A8J1TU99"/>
<organism evidence="14 15">
    <name type="scientific">Owenia fusiformis</name>
    <name type="common">Polychaete worm</name>
    <dbReference type="NCBI Taxonomy" id="6347"/>
    <lineage>
        <taxon>Eukaryota</taxon>
        <taxon>Metazoa</taxon>
        <taxon>Spiralia</taxon>
        <taxon>Lophotrochozoa</taxon>
        <taxon>Annelida</taxon>
        <taxon>Polychaeta</taxon>
        <taxon>Sedentaria</taxon>
        <taxon>Canalipalpata</taxon>
        <taxon>Sabellida</taxon>
        <taxon>Oweniida</taxon>
        <taxon>Oweniidae</taxon>
        <taxon>Owenia</taxon>
    </lineage>
</organism>
<dbReference type="FunFam" id="3.90.550.10:FF:000053">
    <property type="entry name" value="Polypeptide N-acetylgalactosaminyltransferase"/>
    <property type="match status" value="1"/>
</dbReference>
<proteinExistence type="inferred from homology"/>
<dbReference type="Pfam" id="PF00535">
    <property type="entry name" value="Glycos_transf_2"/>
    <property type="match status" value="1"/>
</dbReference>
<keyword evidence="4 13" id="KW-0812">Transmembrane</keyword>
<keyword evidence="5 13" id="KW-0430">Lectin</keyword>
<comment type="pathway">
    <text evidence="13">Protein modification; protein glycosylation.</text>
</comment>
<evidence type="ECO:0000256" key="8">
    <source>
        <dbReference type="ARBA" id="ARBA00023034"/>
    </source>
</evidence>
<evidence type="ECO:0000256" key="2">
    <source>
        <dbReference type="ARBA" id="ARBA00004323"/>
    </source>
</evidence>
<sequence length="596" mass="69781">MRLTYRYFCYGSMFASISWLIMIMAYFHYDFHDWSPSKYIPDEGFSRRGGHPKFQPRNREIIHYDIDEDAPKTEEDKKAEIGIIRDPKDQRIRSEGYHQYAFNQLISDRIGFHRDVPDTRNPICKRQMYQSNTILPKASIVICFYNEAWSALMRTVHSILDRTPLYLIHEIILVDDFSELDHLKEKLQEYVDENLPLVKIIRNKKREGLIRARINGADHATGQVLIFLDSHCEVNTHWLEPMLHRIHQDKRIVTVPIIDIVDPDTFEYEPSPLVKGGFNWGMHYRWDNIPMDQLKTKADMVKPIKSPTMAGGLFAMDREYFNTLGKYDPGMDVWGGENLEISFRIWMCGGQLEIIPCSRVGHIFRKRRPYGNPTGFDTMTRNSLRVIHVWLDGYKKYYFSSRPDARVKDYGDISERKALRKRLKCQSFKWYLENVYPEQVVPDEKGHAPPFVGGFVEHHKPQPVRSGRMKNPLTDMCVVAEGRPHVKKSLLKLDKCDLNNKDQVWTESDAHELVLADILCLDIDDHQDNEMFPRLMKCHGSHGTQEWRWTGNRKSRLYNPALGKCASVNESARKNFITMEICDDTSDMTFTFMLLD</sequence>
<keyword evidence="8 13" id="KW-0333">Golgi apparatus</keyword>
<dbReference type="InterPro" id="IPR035992">
    <property type="entry name" value="Ricin_B-like_lectins"/>
</dbReference>
<dbReference type="GO" id="GO:0005112">
    <property type="term" value="F:Notch binding"/>
    <property type="evidence" value="ECO:0007669"/>
    <property type="project" value="TreeGrafter"/>
</dbReference>
<dbReference type="CDD" id="cd23440">
    <property type="entry name" value="beta-trefoil_Ricin_GALNT11"/>
    <property type="match status" value="1"/>
</dbReference>
<accession>A0A8J1TU99</accession>
<dbReference type="InterPro" id="IPR000772">
    <property type="entry name" value="Ricin_B_lectin"/>
</dbReference>
<dbReference type="PANTHER" id="PTHR11675">
    <property type="entry name" value="N-ACETYLGALACTOSAMINYLTRANSFERASE"/>
    <property type="match status" value="1"/>
</dbReference>
<dbReference type="GO" id="GO:0006493">
    <property type="term" value="P:protein O-linked glycosylation"/>
    <property type="evidence" value="ECO:0007669"/>
    <property type="project" value="TreeGrafter"/>
</dbReference>
<dbReference type="Gene3D" id="2.80.10.50">
    <property type="match status" value="1"/>
</dbReference>
<evidence type="ECO:0000256" key="7">
    <source>
        <dbReference type="ARBA" id="ARBA00022989"/>
    </source>
</evidence>
<dbReference type="CDD" id="cd02510">
    <property type="entry name" value="pp-GalNAc-T"/>
    <property type="match status" value="1"/>
</dbReference>
<evidence type="ECO:0000256" key="10">
    <source>
        <dbReference type="ARBA" id="ARBA00023157"/>
    </source>
</evidence>
<keyword evidence="6" id="KW-0735">Signal-anchor</keyword>
<dbReference type="Pfam" id="PF00652">
    <property type="entry name" value="Ricin_B_lectin"/>
    <property type="match status" value="1"/>
</dbReference>
<keyword evidence="15" id="KW-1185">Reference proteome</keyword>
<dbReference type="InterPro" id="IPR029044">
    <property type="entry name" value="Nucleotide-diphossugar_trans"/>
</dbReference>
<dbReference type="EC" id="2.4.1.-" evidence="13"/>
<evidence type="ECO:0000256" key="5">
    <source>
        <dbReference type="ARBA" id="ARBA00022734"/>
    </source>
</evidence>
<evidence type="ECO:0000256" key="1">
    <source>
        <dbReference type="ARBA" id="ARBA00001936"/>
    </source>
</evidence>
<evidence type="ECO:0000256" key="6">
    <source>
        <dbReference type="ARBA" id="ARBA00022968"/>
    </source>
</evidence>